<comment type="similarity">
    <text evidence="9">Belongs to the PpiD chaperone family.</text>
</comment>
<evidence type="ECO:0000256" key="8">
    <source>
        <dbReference type="ARBA" id="ARBA00023235"/>
    </source>
</evidence>
<dbReference type="PANTHER" id="PTHR47529">
    <property type="entry name" value="PEPTIDYL-PROLYL CIS-TRANS ISOMERASE D"/>
    <property type="match status" value="1"/>
</dbReference>
<dbReference type="PANTHER" id="PTHR47529:SF1">
    <property type="entry name" value="PERIPLASMIC CHAPERONE PPID"/>
    <property type="match status" value="1"/>
</dbReference>
<evidence type="ECO:0000313" key="15">
    <source>
        <dbReference type="Proteomes" id="UP000033070"/>
    </source>
</evidence>
<dbReference type="PROSITE" id="PS01096">
    <property type="entry name" value="PPIC_PPIASE_1"/>
    <property type="match status" value="1"/>
</dbReference>
<keyword evidence="2" id="KW-1003">Cell membrane</keyword>
<evidence type="ECO:0000259" key="13">
    <source>
        <dbReference type="PROSITE" id="PS50198"/>
    </source>
</evidence>
<dbReference type="Proteomes" id="UP000033070">
    <property type="component" value="Chromosome"/>
</dbReference>
<evidence type="ECO:0000256" key="3">
    <source>
        <dbReference type="ARBA" id="ARBA00022519"/>
    </source>
</evidence>
<dbReference type="EMBL" id="AP018738">
    <property type="protein sequence ID" value="BBE51693.1"/>
    <property type="molecule type" value="Genomic_DNA"/>
</dbReference>
<organism evidence="14 15">
    <name type="scientific">Ferriphaselus amnicola</name>
    <dbReference type="NCBI Taxonomy" id="1188319"/>
    <lineage>
        <taxon>Bacteria</taxon>
        <taxon>Pseudomonadati</taxon>
        <taxon>Pseudomonadota</taxon>
        <taxon>Betaproteobacteria</taxon>
        <taxon>Nitrosomonadales</taxon>
        <taxon>Gallionellaceae</taxon>
        <taxon>Ferriphaselus</taxon>
    </lineage>
</organism>
<dbReference type="InterPro" id="IPR027304">
    <property type="entry name" value="Trigger_fact/SurA_dom_sf"/>
</dbReference>
<reference evidence="14 15" key="1">
    <citation type="submission" date="2018-06" db="EMBL/GenBank/DDBJ databases">
        <title>OYT1 Genome Sequencing.</title>
        <authorList>
            <person name="Kato S."/>
            <person name="Itoh T."/>
            <person name="Ohkuma M."/>
        </authorList>
    </citation>
    <scope>NUCLEOTIDE SEQUENCE [LARGE SCALE GENOMIC DNA]</scope>
    <source>
        <strain evidence="14 15">OYT1</strain>
    </source>
</reference>
<dbReference type="SUPFAM" id="SSF109998">
    <property type="entry name" value="Triger factor/SurA peptide-binding domain-like"/>
    <property type="match status" value="1"/>
</dbReference>
<keyword evidence="7" id="KW-0143">Chaperone</keyword>
<proteinExistence type="inferred from homology"/>
<dbReference type="RefSeq" id="WP_062626333.1">
    <property type="nucleotide sequence ID" value="NZ_AP018738.1"/>
</dbReference>
<evidence type="ECO:0000256" key="10">
    <source>
        <dbReference type="ARBA" id="ARBA00040743"/>
    </source>
</evidence>
<name>A0A2Z6GDJ5_9PROT</name>
<dbReference type="Gene3D" id="1.10.4030.10">
    <property type="entry name" value="Porin chaperone SurA, peptide-binding domain"/>
    <property type="match status" value="1"/>
</dbReference>
<evidence type="ECO:0000256" key="12">
    <source>
        <dbReference type="PROSITE-ProRule" id="PRU00278"/>
    </source>
</evidence>
<evidence type="ECO:0000256" key="2">
    <source>
        <dbReference type="ARBA" id="ARBA00022475"/>
    </source>
</evidence>
<dbReference type="PROSITE" id="PS50198">
    <property type="entry name" value="PPIC_PPIASE_2"/>
    <property type="match status" value="1"/>
</dbReference>
<keyword evidence="12" id="KW-0697">Rotamase</keyword>
<dbReference type="InterPro" id="IPR046357">
    <property type="entry name" value="PPIase_dom_sf"/>
</dbReference>
<dbReference type="Pfam" id="PF13616">
    <property type="entry name" value="Rotamase_3"/>
    <property type="match status" value="1"/>
</dbReference>
<dbReference type="OrthoDB" id="9812372at2"/>
<gene>
    <name evidence="14" type="ORF">OYT1_ch2170</name>
</gene>
<keyword evidence="8 12" id="KW-0413">Isomerase</keyword>
<evidence type="ECO:0000256" key="11">
    <source>
        <dbReference type="ARBA" id="ARBA00042775"/>
    </source>
</evidence>
<dbReference type="InterPro" id="IPR052029">
    <property type="entry name" value="PpiD_chaperone"/>
</dbReference>
<comment type="subcellular location">
    <subcellularLocation>
        <location evidence="1">Cell inner membrane</location>
        <topology evidence="1">Single-pass type II membrane protein</topology>
        <orientation evidence="1">Periplasmic side</orientation>
    </subcellularLocation>
</comment>
<evidence type="ECO:0000256" key="7">
    <source>
        <dbReference type="ARBA" id="ARBA00023186"/>
    </source>
</evidence>
<protein>
    <recommendedName>
        <fullName evidence="10">Periplasmic chaperone PpiD</fullName>
    </recommendedName>
    <alternativeName>
        <fullName evidence="11">Periplasmic folding chaperone</fullName>
    </alternativeName>
</protein>
<keyword evidence="15" id="KW-1185">Reference proteome</keyword>
<dbReference type="GO" id="GO:0005886">
    <property type="term" value="C:plasma membrane"/>
    <property type="evidence" value="ECO:0007669"/>
    <property type="project" value="UniProtKB-SubCell"/>
</dbReference>
<dbReference type="InterPro" id="IPR023058">
    <property type="entry name" value="PPIase_PpiC_CS"/>
</dbReference>
<keyword evidence="6" id="KW-0472">Membrane</keyword>
<evidence type="ECO:0000256" key="1">
    <source>
        <dbReference type="ARBA" id="ARBA00004382"/>
    </source>
</evidence>
<dbReference type="Gene3D" id="3.10.50.40">
    <property type="match status" value="1"/>
</dbReference>
<dbReference type="KEGG" id="fam:OYT1_ch2170"/>
<feature type="domain" description="PpiC" evidence="13">
    <location>
        <begin position="263"/>
        <end position="366"/>
    </location>
</feature>
<evidence type="ECO:0000256" key="4">
    <source>
        <dbReference type="ARBA" id="ARBA00022692"/>
    </source>
</evidence>
<dbReference type="Pfam" id="PF13624">
    <property type="entry name" value="SurA_N_3"/>
    <property type="match status" value="1"/>
</dbReference>
<evidence type="ECO:0000256" key="5">
    <source>
        <dbReference type="ARBA" id="ARBA00022989"/>
    </source>
</evidence>
<evidence type="ECO:0000256" key="9">
    <source>
        <dbReference type="ARBA" id="ARBA00038408"/>
    </source>
</evidence>
<dbReference type="InterPro" id="IPR000297">
    <property type="entry name" value="PPIase_PpiC"/>
</dbReference>
<evidence type="ECO:0000256" key="6">
    <source>
        <dbReference type="ARBA" id="ARBA00023136"/>
    </source>
</evidence>
<accession>A0A2Z6GDJ5</accession>
<keyword evidence="5" id="KW-1133">Transmembrane helix</keyword>
<dbReference type="SUPFAM" id="SSF54534">
    <property type="entry name" value="FKBP-like"/>
    <property type="match status" value="1"/>
</dbReference>
<keyword evidence="4" id="KW-0812">Transmembrane</keyword>
<dbReference type="GO" id="GO:0003755">
    <property type="term" value="F:peptidyl-prolyl cis-trans isomerase activity"/>
    <property type="evidence" value="ECO:0007669"/>
    <property type="project" value="UniProtKB-KW"/>
</dbReference>
<dbReference type="AlphaFoldDB" id="A0A2Z6GDJ5"/>
<sequence>MFDFVQEKRRLVQIVLGLIVLPFAFWGVDSYQKSSGGDYLAKVDGVKISPQEFDNALRQQQDKVREMTGGDVDPAMFDKVEVKQSILESLISQKLLLSQARSAGLAVTDEQLAQVIAGIPAFSTDGKFDQKRYESLLASQNMTPVTFEARVREELSVRQLTDPYTQSGYASVAAAENLIHLAEQQRTISVATLSPAAYQAQVKVDDTAVQAYYDKNQNEFQAPEQARVEFLAFSAGALQGQVEVDEAESKKYYDEHQAEFGAPEQRQAAHILISVSPQSSAAEKEAAKAKAENVLAQVRQNPSKFAELAKQNSQDLGSAVNGGDLGVFGRGAMVKPFEEATFALKAGEISGLVQSDFGYHIIKLLAVKPARIASLAEVKGAIDLKLRQQKAADKFAELAEKFSNAVYEQSDSLKAAADLVKLPVQQSGWLVKGQTPAAPWTDRALQAVFSDDVVKNKRNTAAVEIGPNTLLAARLVEHKPASVRPLVEVAAAIRQKLQFQQAMELANKQGKDNLAQLQKGATPEVSWQAAQVVTRARHPGLEGDLARQLFQANTSKLPLYLGAETAQGYLLLRLEAVKEGAEIDDAKRSAYMQQLRQFSGEELMRAYLADARKHADVSIKPFAEAEKK</sequence>
<keyword evidence="3" id="KW-0997">Cell inner membrane</keyword>
<dbReference type="STRING" id="1188319.OYT1_01160"/>
<evidence type="ECO:0000313" key="14">
    <source>
        <dbReference type="EMBL" id="BBE51693.1"/>
    </source>
</evidence>